<proteinExistence type="predicted"/>
<reference evidence="1 2" key="1">
    <citation type="submission" date="2019-07" db="EMBL/GenBank/DDBJ databases">
        <title>Whole genome shotgun sequence of Reyranella soli NBRC 108950.</title>
        <authorList>
            <person name="Hosoyama A."/>
            <person name="Uohara A."/>
            <person name="Ohji S."/>
            <person name="Ichikawa N."/>
        </authorList>
    </citation>
    <scope>NUCLEOTIDE SEQUENCE [LARGE SCALE GENOMIC DNA]</scope>
    <source>
        <strain evidence="1 2">NBRC 108950</strain>
    </source>
</reference>
<dbReference type="EMBL" id="BKAJ01000207">
    <property type="protein sequence ID" value="GEP61205.1"/>
    <property type="molecule type" value="Genomic_DNA"/>
</dbReference>
<gene>
    <name evidence="1" type="ORF">RSO01_83710</name>
</gene>
<dbReference type="AlphaFoldDB" id="A0A512NQH6"/>
<dbReference type="RefSeq" id="WP_147156527.1">
    <property type="nucleotide sequence ID" value="NZ_BKAJ01000207.1"/>
</dbReference>
<keyword evidence="2" id="KW-1185">Reference proteome</keyword>
<evidence type="ECO:0000313" key="2">
    <source>
        <dbReference type="Proteomes" id="UP000321058"/>
    </source>
</evidence>
<sequence length="80" mass="8425">MVISDKAVLAFGILSVIGVFAYNHHRAYAGDLPVVAVEMAAAVRENPAPELPRGYLTNPDTSPLAGVMIVGLVPASPIRR</sequence>
<accession>A0A512NQH6</accession>
<comment type="caution">
    <text evidence="1">The sequence shown here is derived from an EMBL/GenBank/DDBJ whole genome shotgun (WGS) entry which is preliminary data.</text>
</comment>
<dbReference type="Proteomes" id="UP000321058">
    <property type="component" value="Unassembled WGS sequence"/>
</dbReference>
<evidence type="ECO:0000313" key="1">
    <source>
        <dbReference type="EMBL" id="GEP61205.1"/>
    </source>
</evidence>
<protein>
    <submittedName>
        <fullName evidence="1">Uncharacterized protein</fullName>
    </submittedName>
</protein>
<name>A0A512NQH6_9HYPH</name>
<organism evidence="1 2">
    <name type="scientific">Reyranella soli</name>
    <dbReference type="NCBI Taxonomy" id="1230389"/>
    <lineage>
        <taxon>Bacteria</taxon>
        <taxon>Pseudomonadati</taxon>
        <taxon>Pseudomonadota</taxon>
        <taxon>Alphaproteobacteria</taxon>
        <taxon>Hyphomicrobiales</taxon>
        <taxon>Reyranellaceae</taxon>
        <taxon>Reyranella</taxon>
    </lineage>
</organism>